<evidence type="ECO:0008006" key="3">
    <source>
        <dbReference type="Google" id="ProtNLM"/>
    </source>
</evidence>
<protein>
    <recommendedName>
        <fullName evidence="3">Serine/threonine protein phosphatase</fullName>
    </recommendedName>
</protein>
<organism evidence="1 2">
    <name type="scientific">Paratractidigestivibacter faecalis</name>
    <dbReference type="NCBI Taxonomy" id="2292441"/>
    <lineage>
        <taxon>Bacteria</taxon>
        <taxon>Bacillati</taxon>
        <taxon>Actinomycetota</taxon>
        <taxon>Coriobacteriia</taxon>
        <taxon>Coriobacteriales</taxon>
        <taxon>Atopobiaceae</taxon>
        <taxon>Paratractidigestivibacter</taxon>
    </lineage>
</organism>
<sequence>MYDPGGSTVFTMGGATSVDRDWRHPYIDWWPQELPDERDFQQARERLGAVGWQVDYVVTHTCASRMLATTLFPAPNCENPDTDCLTDFLDELEDRLSYKRWYYGHFHRDMDVDEKHVALYDDIVALGAGIDSW</sequence>
<reference evidence="1 2" key="1">
    <citation type="submission" date="2024-04" db="EMBL/GenBank/DDBJ databases">
        <title>Human intestinal bacterial collection.</title>
        <authorList>
            <person name="Pauvert C."/>
            <person name="Hitch T.C.A."/>
            <person name="Clavel T."/>
        </authorList>
    </citation>
    <scope>NUCLEOTIDE SEQUENCE [LARGE SCALE GENOMIC DNA]</scope>
    <source>
        <strain evidence="1 2">CLA-AA-H197</strain>
    </source>
</reference>
<dbReference type="EMBL" id="JBBNGS010000009">
    <property type="protein sequence ID" value="MEQ2637820.1"/>
    <property type="molecule type" value="Genomic_DNA"/>
</dbReference>
<proteinExistence type="predicted"/>
<comment type="caution">
    <text evidence="1">The sequence shown here is derived from an EMBL/GenBank/DDBJ whole genome shotgun (WGS) entry which is preliminary data.</text>
</comment>
<keyword evidence="2" id="KW-1185">Reference proteome</keyword>
<evidence type="ECO:0000313" key="1">
    <source>
        <dbReference type="EMBL" id="MEQ2637820.1"/>
    </source>
</evidence>
<evidence type="ECO:0000313" key="2">
    <source>
        <dbReference type="Proteomes" id="UP001478817"/>
    </source>
</evidence>
<dbReference type="RefSeq" id="WP_349182495.1">
    <property type="nucleotide sequence ID" value="NZ_JBBNGS010000009.1"/>
</dbReference>
<gene>
    <name evidence="1" type="ORF">AAAT05_05615</name>
</gene>
<dbReference type="Proteomes" id="UP001478817">
    <property type="component" value="Unassembled WGS sequence"/>
</dbReference>
<name>A0ABV1IHQ2_9ACTN</name>
<accession>A0ABV1IHQ2</accession>